<dbReference type="Proteomes" id="UP000518300">
    <property type="component" value="Unassembled WGS sequence"/>
</dbReference>
<accession>A0A848LSZ3</accession>
<evidence type="ECO:0000313" key="2">
    <source>
        <dbReference type="Proteomes" id="UP000518300"/>
    </source>
</evidence>
<reference evidence="1 2" key="1">
    <citation type="submission" date="2020-04" db="EMBL/GenBank/DDBJ databases">
        <title>Draft genome of Pyxidicoccus fallax type strain.</title>
        <authorList>
            <person name="Whitworth D.E."/>
        </authorList>
    </citation>
    <scope>NUCLEOTIDE SEQUENCE [LARGE SCALE GENOMIC DNA]</scope>
    <source>
        <strain evidence="1 2">DSM 14698</strain>
    </source>
</reference>
<sequence>MRKLVLVVTAVLVLTGALGALRYAMRAENGGLAPRPSNARMAERFHQGTGPCLRYVPEDKVSVGEIAQVADTFDLIGLDSLETGGLMGAFLHWTLERESSHHAGDAADELTEVLAEGAPLTSRVVVWFKKDQLRRALTGQQEHAAAVGLRKLEALTRKQQDDVRALWEAHPEALVVENLLRVVEHMRVNETNRRLEVVAEAVAERVPADERSPDRIEALTGLDAGALRDAWGMPFVFDTEVAGGIQVISLGADAARGGMGVDADLTAFVEQRPPAAKPDAPGQPVPVARPCAPPPAEAVITRAEYTRAFAAQDGAAARVVPAFVDGEAVGFKLFAIQPGSLYERVGLCNGDVVMQVAGIALKTPENALQAYSVAKGARELPFTLRRQGEDYTVRVRIQ</sequence>
<organism evidence="1 2">
    <name type="scientific">Pyxidicoccus fallax</name>
    <dbReference type="NCBI Taxonomy" id="394095"/>
    <lineage>
        <taxon>Bacteria</taxon>
        <taxon>Pseudomonadati</taxon>
        <taxon>Myxococcota</taxon>
        <taxon>Myxococcia</taxon>
        <taxon>Myxococcales</taxon>
        <taxon>Cystobacterineae</taxon>
        <taxon>Myxococcaceae</taxon>
        <taxon>Pyxidicoccus</taxon>
    </lineage>
</organism>
<dbReference type="Gene3D" id="2.30.42.10">
    <property type="match status" value="1"/>
</dbReference>
<proteinExistence type="predicted"/>
<evidence type="ECO:0000313" key="1">
    <source>
        <dbReference type="EMBL" id="NMO20623.1"/>
    </source>
</evidence>
<dbReference type="EMBL" id="JABBJJ010000257">
    <property type="protein sequence ID" value="NMO20623.1"/>
    <property type="molecule type" value="Genomic_DNA"/>
</dbReference>
<dbReference type="RefSeq" id="WP_169349836.1">
    <property type="nucleotide sequence ID" value="NZ_JABBJJ010000257.1"/>
</dbReference>
<keyword evidence="2" id="KW-1185">Reference proteome</keyword>
<gene>
    <name evidence="1" type="ORF">HG543_38045</name>
</gene>
<comment type="caution">
    <text evidence="1">The sequence shown here is derived from an EMBL/GenBank/DDBJ whole genome shotgun (WGS) entry which is preliminary data.</text>
</comment>
<dbReference type="SUPFAM" id="SSF50156">
    <property type="entry name" value="PDZ domain-like"/>
    <property type="match status" value="1"/>
</dbReference>
<dbReference type="InterPro" id="IPR036034">
    <property type="entry name" value="PDZ_sf"/>
</dbReference>
<evidence type="ECO:0008006" key="3">
    <source>
        <dbReference type="Google" id="ProtNLM"/>
    </source>
</evidence>
<protein>
    <recommendedName>
        <fullName evidence="3">PDZ domain-containing protein</fullName>
    </recommendedName>
</protein>
<name>A0A848LSZ3_9BACT</name>
<dbReference type="AlphaFoldDB" id="A0A848LSZ3"/>